<accession>A0A1E5E687</accession>
<dbReference type="STRING" id="1188252.A1QC_03160"/>
<evidence type="ECO:0000259" key="1">
    <source>
        <dbReference type="Pfam" id="PF01408"/>
    </source>
</evidence>
<dbReference type="PANTHER" id="PTHR43054">
    <property type="match status" value="1"/>
</dbReference>
<dbReference type="Gene3D" id="3.40.50.720">
    <property type="entry name" value="NAD(P)-binding Rossmann-like Domain"/>
    <property type="match status" value="1"/>
</dbReference>
<dbReference type="GO" id="GO:0000166">
    <property type="term" value="F:nucleotide binding"/>
    <property type="evidence" value="ECO:0007669"/>
    <property type="project" value="InterPro"/>
</dbReference>
<organism evidence="3 4">
    <name type="scientific">Vibrio rumoiensis 1S-45</name>
    <dbReference type="NCBI Taxonomy" id="1188252"/>
    <lineage>
        <taxon>Bacteria</taxon>
        <taxon>Pseudomonadati</taxon>
        <taxon>Pseudomonadota</taxon>
        <taxon>Gammaproteobacteria</taxon>
        <taxon>Vibrionales</taxon>
        <taxon>Vibrionaceae</taxon>
        <taxon>Vibrio</taxon>
    </lineage>
</organism>
<dbReference type="SUPFAM" id="SSF55347">
    <property type="entry name" value="Glyceraldehyde-3-phosphate dehydrogenase-like, C-terminal domain"/>
    <property type="match status" value="1"/>
</dbReference>
<dbReference type="RefSeq" id="WP_017025321.1">
    <property type="nucleotide sequence ID" value="NZ_AJYK02000003.1"/>
</dbReference>
<evidence type="ECO:0000313" key="3">
    <source>
        <dbReference type="EMBL" id="OEF30002.1"/>
    </source>
</evidence>
<feature type="domain" description="Gfo/Idh/MocA-like oxidoreductase N-terminal" evidence="1">
    <location>
        <begin position="3"/>
        <end position="121"/>
    </location>
</feature>
<protein>
    <submittedName>
        <fullName evidence="3">Oxidoreductase</fullName>
    </submittedName>
</protein>
<dbReference type="InterPro" id="IPR036291">
    <property type="entry name" value="NAD(P)-bd_dom_sf"/>
</dbReference>
<dbReference type="Pfam" id="PF01408">
    <property type="entry name" value="GFO_IDH_MocA"/>
    <property type="match status" value="1"/>
</dbReference>
<dbReference type="AlphaFoldDB" id="A0A1E5E687"/>
<evidence type="ECO:0000259" key="2">
    <source>
        <dbReference type="Pfam" id="PF22725"/>
    </source>
</evidence>
<dbReference type="Gene3D" id="3.30.360.10">
    <property type="entry name" value="Dihydrodipicolinate Reductase, domain 2"/>
    <property type="match status" value="1"/>
</dbReference>
<dbReference type="InterPro" id="IPR055170">
    <property type="entry name" value="GFO_IDH_MocA-like_dom"/>
</dbReference>
<gene>
    <name evidence="3" type="ORF">A1QC_03160</name>
</gene>
<feature type="domain" description="GFO/IDH/MocA-like oxidoreductase" evidence="2">
    <location>
        <begin position="140"/>
        <end position="248"/>
    </location>
</feature>
<keyword evidence="4" id="KW-1185">Reference proteome</keyword>
<dbReference type="InterPro" id="IPR000683">
    <property type="entry name" value="Gfo/Idh/MocA-like_OxRdtase_N"/>
</dbReference>
<comment type="caution">
    <text evidence="3">The sequence shown here is derived from an EMBL/GenBank/DDBJ whole genome shotgun (WGS) entry which is preliminary data.</text>
</comment>
<reference evidence="3 4" key="1">
    <citation type="journal article" date="2012" name="Science">
        <title>Ecological populations of bacteria act as socially cohesive units of antibiotic production and resistance.</title>
        <authorList>
            <person name="Cordero O.X."/>
            <person name="Wildschutte H."/>
            <person name="Kirkup B."/>
            <person name="Proehl S."/>
            <person name="Ngo L."/>
            <person name="Hussain F."/>
            <person name="Le Roux F."/>
            <person name="Mincer T."/>
            <person name="Polz M.F."/>
        </authorList>
    </citation>
    <scope>NUCLEOTIDE SEQUENCE [LARGE SCALE GENOMIC DNA]</scope>
    <source>
        <strain evidence="3 4">1S-45</strain>
    </source>
</reference>
<dbReference type="EMBL" id="AJYK02000003">
    <property type="protein sequence ID" value="OEF30002.1"/>
    <property type="molecule type" value="Genomic_DNA"/>
</dbReference>
<dbReference type="eggNOG" id="COG0673">
    <property type="taxonomic scope" value="Bacteria"/>
</dbReference>
<dbReference type="SUPFAM" id="SSF51735">
    <property type="entry name" value="NAD(P)-binding Rossmann-fold domains"/>
    <property type="match status" value="1"/>
</dbReference>
<sequence>MLRLAIIGTNWITERFVQAALEVQEFELTAVYSRNQARANEFAAPFSNNAVCFTDLEQMARSDAFDAVYIASPNSLHYEQSVLMLENGKHVICEKPVASNIVQAEHMFKVAEENNVVLFEAFKTEYLPNFSLIHEHLPKLGKMHKVFINYCQYSSRYQRYLDGENPNTFNPAFSNGSIMDIGFYCVSSAVALFGEPKTVQASAHLLDSGVDAHGSVLLQYSDHDVVISHSKVSDSTIPSEIQGEAGSMIIEHISECDHIVLKLRGEEAVTYQVPQVENTMTYEAQVFADQIKQGKLCEKAKARALGVSRITTEVRKQVGVIFPADQV</sequence>
<dbReference type="PANTHER" id="PTHR43054:SF1">
    <property type="entry name" value="SCYLLO-INOSITOL 2-DEHYDROGENASE (NADP(+)) IOLU"/>
    <property type="match status" value="1"/>
</dbReference>
<name>A0A1E5E687_9VIBR</name>
<dbReference type="OrthoDB" id="9774191at2"/>
<dbReference type="Proteomes" id="UP000094070">
    <property type="component" value="Unassembled WGS sequence"/>
</dbReference>
<dbReference type="Pfam" id="PF22725">
    <property type="entry name" value="GFO_IDH_MocA_C3"/>
    <property type="match status" value="1"/>
</dbReference>
<proteinExistence type="predicted"/>
<evidence type="ECO:0000313" key="4">
    <source>
        <dbReference type="Proteomes" id="UP000094070"/>
    </source>
</evidence>